<dbReference type="GO" id="GO:0015969">
    <property type="term" value="P:guanosine tetraphosphate metabolic process"/>
    <property type="evidence" value="ECO:0007669"/>
    <property type="project" value="InterPro"/>
</dbReference>
<organism evidence="10 11">
    <name type="scientific">Parachaetomium inaequale</name>
    <dbReference type="NCBI Taxonomy" id="2588326"/>
    <lineage>
        <taxon>Eukaryota</taxon>
        <taxon>Fungi</taxon>
        <taxon>Dikarya</taxon>
        <taxon>Ascomycota</taxon>
        <taxon>Pezizomycotina</taxon>
        <taxon>Sordariomycetes</taxon>
        <taxon>Sordariomycetidae</taxon>
        <taxon>Sordariales</taxon>
        <taxon>Chaetomiaceae</taxon>
        <taxon>Parachaetomium</taxon>
    </lineage>
</organism>
<evidence type="ECO:0000256" key="2">
    <source>
        <dbReference type="ARBA" id="ARBA00022737"/>
    </source>
</evidence>
<dbReference type="PROSITE" id="PS50082">
    <property type="entry name" value="WD_REPEATS_2"/>
    <property type="match status" value="5"/>
</dbReference>
<feature type="repeat" description="WD" evidence="7">
    <location>
        <begin position="981"/>
        <end position="1022"/>
    </location>
</feature>
<dbReference type="InterPro" id="IPR036322">
    <property type="entry name" value="WD40_repeat_dom_sf"/>
</dbReference>
<dbReference type="PROSITE" id="PS50294">
    <property type="entry name" value="WD_REPEATS_REGION"/>
    <property type="match status" value="5"/>
</dbReference>
<dbReference type="AlphaFoldDB" id="A0AAN6PKN3"/>
<evidence type="ECO:0000256" key="6">
    <source>
        <dbReference type="ARBA" id="ARBA00043913"/>
    </source>
</evidence>
<gene>
    <name evidence="10" type="ORF">C8A01DRAFT_45879</name>
</gene>
<dbReference type="EMBL" id="MU854368">
    <property type="protein sequence ID" value="KAK4040861.1"/>
    <property type="molecule type" value="Genomic_DNA"/>
</dbReference>
<proteinExistence type="inferred from homology"/>
<dbReference type="Gene3D" id="3.30.460.10">
    <property type="entry name" value="Beta Polymerase, domain 2"/>
    <property type="match status" value="1"/>
</dbReference>
<comment type="function">
    <text evidence="6">Involved in mitochondrial fission. Acts as an adapter protein required to form mitochondrial fission complexes. Formation of these complexes is required to promote constriction and fission of the mitochondrial compartment at a late step in mitochondrial division.</text>
</comment>
<dbReference type="Proteomes" id="UP001303115">
    <property type="component" value="Unassembled WGS sequence"/>
</dbReference>
<dbReference type="SMART" id="SM00954">
    <property type="entry name" value="RelA_SpoT"/>
    <property type="match status" value="1"/>
</dbReference>
<dbReference type="InterPro" id="IPR007685">
    <property type="entry name" value="RelA_SpoT"/>
</dbReference>
<evidence type="ECO:0000313" key="11">
    <source>
        <dbReference type="Proteomes" id="UP001303115"/>
    </source>
</evidence>
<feature type="repeat" description="WD" evidence="7">
    <location>
        <begin position="939"/>
        <end position="980"/>
    </location>
</feature>
<dbReference type="Pfam" id="PF00400">
    <property type="entry name" value="WD40"/>
    <property type="match status" value="5"/>
</dbReference>
<evidence type="ECO:0000256" key="7">
    <source>
        <dbReference type="PROSITE-ProRule" id="PRU00221"/>
    </source>
</evidence>
<dbReference type="InterPro" id="IPR020472">
    <property type="entry name" value="WD40_PAC1"/>
</dbReference>
<dbReference type="Pfam" id="PF04607">
    <property type="entry name" value="RelA_SpoT"/>
    <property type="match status" value="1"/>
</dbReference>
<reference evidence="11" key="1">
    <citation type="journal article" date="2023" name="Mol. Phylogenet. Evol.">
        <title>Genome-scale phylogeny and comparative genomics of the fungal order Sordariales.</title>
        <authorList>
            <person name="Hensen N."/>
            <person name="Bonometti L."/>
            <person name="Westerberg I."/>
            <person name="Brannstrom I.O."/>
            <person name="Guillou S."/>
            <person name="Cros-Aarteil S."/>
            <person name="Calhoun S."/>
            <person name="Haridas S."/>
            <person name="Kuo A."/>
            <person name="Mondo S."/>
            <person name="Pangilinan J."/>
            <person name="Riley R."/>
            <person name="LaButti K."/>
            <person name="Andreopoulos B."/>
            <person name="Lipzen A."/>
            <person name="Chen C."/>
            <person name="Yan M."/>
            <person name="Daum C."/>
            <person name="Ng V."/>
            <person name="Clum A."/>
            <person name="Steindorff A."/>
            <person name="Ohm R.A."/>
            <person name="Martin F."/>
            <person name="Silar P."/>
            <person name="Natvig D.O."/>
            <person name="Lalanne C."/>
            <person name="Gautier V."/>
            <person name="Ament-Velasquez S.L."/>
            <person name="Kruys A."/>
            <person name="Hutchinson M.I."/>
            <person name="Powell A.J."/>
            <person name="Barry K."/>
            <person name="Miller A.N."/>
            <person name="Grigoriev I.V."/>
            <person name="Debuchy R."/>
            <person name="Gladieux P."/>
            <person name="Hiltunen Thoren M."/>
            <person name="Johannesson H."/>
        </authorList>
    </citation>
    <scope>NUCLEOTIDE SEQUENCE [LARGE SCALE GENOMIC DNA]</scope>
    <source>
        <strain evidence="11">CBS 284.82</strain>
    </source>
</reference>
<feature type="repeat" description="WD" evidence="7">
    <location>
        <begin position="897"/>
        <end position="938"/>
    </location>
</feature>
<keyword evidence="3" id="KW-0175">Coiled coil</keyword>
<keyword evidence="2" id="KW-0677">Repeat</keyword>
<dbReference type="GO" id="GO:0005634">
    <property type="term" value="C:nucleus"/>
    <property type="evidence" value="ECO:0007669"/>
    <property type="project" value="TreeGrafter"/>
</dbReference>
<dbReference type="PRINTS" id="PR00320">
    <property type="entry name" value="GPROTEINBRPT"/>
</dbReference>
<comment type="similarity">
    <text evidence="4">Belongs to the WD repeat MDV1/CAF4 family.</text>
</comment>
<dbReference type="InterPro" id="IPR015943">
    <property type="entry name" value="WD40/YVTN_repeat-like_dom_sf"/>
</dbReference>
<dbReference type="SMART" id="SM00320">
    <property type="entry name" value="WD40"/>
    <property type="match status" value="5"/>
</dbReference>
<feature type="region of interest" description="Disordered" evidence="8">
    <location>
        <begin position="1"/>
        <end position="20"/>
    </location>
</feature>
<dbReference type="Gene3D" id="2.130.10.10">
    <property type="entry name" value="YVTN repeat-like/Quinoprotein amine dehydrogenase"/>
    <property type="match status" value="3"/>
</dbReference>
<dbReference type="CDD" id="cd00200">
    <property type="entry name" value="WD40"/>
    <property type="match status" value="1"/>
</dbReference>
<accession>A0AAN6PKN3</accession>
<dbReference type="GO" id="GO:1990234">
    <property type="term" value="C:transferase complex"/>
    <property type="evidence" value="ECO:0007669"/>
    <property type="project" value="UniProtKB-ARBA"/>
</dbReference>
<evidence type="ECO:0000256" key="1">
    <source>
        <dbReference type="ARBA" id="ARBA00022574"/>
    </source>
</evidence>
<dbReference type="CDD" id="cd05399">
    <property type="entry name" value="NT_Rel-Spo_like"/>
    <property type="match status" value="1"/>
</dbReference>
<sequence length="1145" mass="128166">MDLQSPVPAQGGDGDAPNQSLRAKINHMTRGASPDPKSAFVNDIWPKLQNEYDNMRERVKEFCENALKHESIACQVTSRTKAVDSIQKSLDRREKARGEQNQFKSLSDIFKEIHDLVGLRIVLEFPDDMERAVGFIKESFREEKEPAIFRPDRQVGRFWKTWFGAYQTSNHRVSLKDGKCGTLSQFRGVMFEIQVTTFAEDLYNKLAHPLLYKGLSLTRQDEIVLDMAHGNALNFALSLVYFEDKLSKRASKIGGRDELVAVAEEIARYGARFRESLTKGASFDTSASPQGLLETLKIPPERYNSVDNLARWINEKMTGVLDEIHSSSQTIRDAVLSKLPIANDAAFDSYKDEHDARCHPNTRVDLRREIMTWADDPQGTGKSTISRTVAQSFADKEVLGASFFFKRGERDRGNLVVEEPAVAAYVKAAIDADLAVIHKPLKEQFEKLVLEPLGKLKGDPSRAKTFAKTLSSVRLRAFVTSRPELPIRLGFAKIEGDYYDLVLHKVVLPIIEHDIAVFLRSRFIEIRDDHNALYGSPEVVYTLVQMAVPLFIFAATLCRFIQESGCDPRQQLAQIDKLDATYRLVLDRLLIGSEAAKRSVVARFRAVVGSIVLLAEPLSIRSLARLLNILEDTVFHQLQPLYSVLRVPASTDLESPVRTFYLSFRDFLVDPDKANEQEKYLFWLLSTGDRLKKDVCRLRLPGTCRSEIEQKIIDTNLPPDFLKRHLLHWLEVLGLLGWISESISMVGDLLGLLDREESSSVLAFLSDVQRVIRNYCSIINISPLQVYYSAIFPTWLALPPKVQLDWDICRQTLEGHRHPVRSVAFSPDSKMLASALDDKMIKLWDAAIGAYTATLEVHRNSVISVVFSHNSKMLASASYDKTIKLWDTAIGSCIATLEAYSHQVRSVAFSYDSKILASVSLDKTIKLWDVATGSCTATLEGHCNWVRSIAFSHDLNTLASVSYDKTIKLWDVVAGSCTATLEGHRHSVDSVVFSHDSKMLASASLDKTIKLWDIVTGACTATLEGYSNWNIKRLTFDIAGSCLHTNVGTFTLSHLSLSPTALSATTSPPPISMATLGSLLEGVDRRAPGLSEDNAWISWNSHKVLWLPPTYRPGESDTIGSTIAIGCPSGQVFFFRFSPNHLLLI</sequence>
<evidence type="ECO:0000256" key="8">
    <source>
        <dbReference type="SAM" id="MobiDB-lite"/>
    </source>
</evidence>
<feature type="repeat" description="WD" evidence="7">
    <location>
        <begin position="813"/>
        <end position="854"/>
    </location>
</feature>
<dbReference type="InterPro" id="IPR019775">
    <property type="entry name" value="WD40_repeat_CS"/>
</dbReference>
<evidence type="ECO:0000313" key="10">
    <source>
        <dbReference type="EMBL" id="KAK4040861.1"/>
    </source>
</evidence>
<dbReference type="PROSITE" id="PS00678">
    <property type="entry name" value="WD_REPEATS_1"/>
    <property type="match status" value="3"/>
</dbReference>
<dbReference type="InterPro" id="IPR043519">
    <property type="entry name" value="NT_sf"/>
</dbReference>
<dbReference type="InterPro" id="IPR001680">
    <property type="entry name" value="WD40_rpt"/>
</dbReference>
<dbReference type="PANTHER" id="PTHR22847:SF637">
    <property type="entry name" value="WD REPEAT DOMAIN 5B"/>
    <property type="match status" value="1"/>
</dbReference>
<evidence type="ECO:0000256" key="5">
    <source>
        <dbReference type="ARBA" id="ARBA00039789"/>
    </source>
</evidence>
<dbReference type="PANTHER" id="PTHR22847">
    <property type="entry name" value="WD40 REPEAT PROTEIN"/>
    <property type="match status" value="1"/>
</dbReference>
<evidence type="ECO:0000259" key="9">
    <source>
        <dbReference type="SMART" id="SM00954"/>
    </source>
</evidence>
<comment type="caution">
    <text evidence="10">The sequence shown here is derived from an EMBL/GenBank/DDBJ whole genome shotgun (WGS) entry which is preliminary data.</text>
</comment>
<keyword evidence="11" id="KW-1185">Reference proteome</keyword>
<feature type="repeat" description="WD" evidence="7">
    <location>
        <begin position="855"/>
        <end position="896"/>
    </location>
</feature>
<evidence type="ECO:0000256" key="3">
    <source>
        <dbReference type="ARBA" id="ARBA00023054"/>
    </source>
</evidence>
<feature type="domain" description="RelA/SpoT" evidence="9">
    <location>
        <begin position="78"/>
        <end position="218"/>
    </location>
</feature>
<protein>
    <recommendedName>
        <fullName evidence="5">Mitochondrial division protein 1</fullName>
    </recommendedName>
</protein>
<dbReference type="SUPFAM" id="SSF81301">
    <property type="entry name" value="Nucleotidyltransferase"/>
    <property type="match status" value="1"/>
</dbReference>
<dbReference type="SUPFAM" id="SSF50978">
    <property type="entry name" value="WD40 repeat-like"/>
    <property type="match status" value="1"/>
</dbReference>
<evidence type="ECO:0000256" key="4">
    <source>
        <dbReference type="ARBA" id="ARBA00038415"/>
    </source>
</evidence>
<keyword evidence="1 7" id="KW-0853">WD repeat</keyword>
<name>A0AAN6PKN3_9PEZI</name>